<proteinExistence type="predicted"/>
<protein>
    <submittedName>
        <fullName evidence="2">Uncharacterized protein</fullName>
    </submittedName>
</protein>
<comment type="caution">
    <text evidence="2">The sequence shown here is derived from an EMBL/GenBank/DDBJ whole genome shotgun (WGS) entry which is preliminary data.</text>
</comment>
<keyword evidence="3" id="KW-1185">Reference proteome</keyword>
<accession>A0ABR3NSM5</accession>
<evidence type="ECO:0000256" key="1">
    <source>
        <dbReference type="SAM" id="MobiDB-lite"/>
    </source>
</evidence>
<evidence type="ECO:0000313" key="2">
    <source>
        <dbReference type="EMBL" id="KAL1279683.1"/>
    </source>
</evidence>
<evidence type="ECO:0000313" key="3">
    <source>
        <dbReference type="Proteomes" id="UP001558613"/>
    </source>
</evidence>
<name>A0ABR3NSM5_9TELE</name>
<dbReference type="EMBL" id="JAYMGO010000002">
    <property type="protein sequence ID" value="KAL1279683.1"/>
    <property type="molecule type" value="Genomic_DNA"/>
</dbReference>
<feature type="region of interest" description="Disordered" evidence="1">
    <location>
        <begin position="34"/>
        <end position="69"/>
    </location>
</feature>
<organism evidence="2 3">
    <name type="scientific">Cirrhinus molitorella</name>
    <name type="common">mud carp</name>
    <dbReference type="NCBI Taxonomy" id="172907"/>
    <lineage>
        <taxon>Eukaryota</taxon>
        <taxon>Metazoa</taxon>
        <taxon>Chordata</taxon>
        <taxon>Craniata</taxon>
        <taxon>Vertebrata</taxon>
        <taxon>Euteleostomi</taxon>
        <taxon>Actinopterygii</taxon>
        <taxon>Neopterygii</taxon>
        <taxon>Teleostei</taxon>
        <taxon>Ostariophysi</taxon>
        <taxon>Cypriniformes</taxon>
        <taxon>Cyprinidae</taxon>
        <taxon>Labeoninae</taxon>
        <taxon>Labeonini</taxon>
        <taxon>Cirrhinus</taxon>
    </lineage>
</organism>
<sequence>MERKRRGAERERIKRKKALATDAASCCKIPAMFASKGTGDEGSSSSTSAADAPAVELEEVDSSAFGTFR</sequence>
<feature type="compositionally biased region" description="Low complexity" evidence="1">
    <location>
        <begin position="35"/>
        <end position="52"/>
    </location>
</feature>
<gene>
    <name evidence="2" type="ORF">QQF64_014283</name>
</gene>
<dbReference type="Proteomes" id="UP001558613">
    <property type="component" value="Unassembled WGS sequence"/>
</dbReference>
<reference evidence="2 3" key="1">
    <citation type="submission" date="2023-09" db="EMBL/GenBank/DDBJ databases">
        <authorList>
            <person name="Wang M."/>
        </authorList>
    </citation>
    <scope>NUCLEOTIDE SEQUENCE [LARGE SCALE GENOMIC DNA]</scope>
    <source>
        <strain evidence="2">GT-2023</strain>
        <tissue evidence="2">Liver</tissue>
    </source>
</reference>